<dbReference type="SUPFAM" id="SSF52540">
    <property type="entry name" value="P-loop containing nucleoside triphosphate hydrolases"/>
    <property type="match status" value="1"/>
</dbReference>
<keyword evidence="5" id="KW-0378">Hydrolase</keyword>
<dbReference type="NCBIfam" id="TIGR01069">
    <property type="entry name" value="mutS2"/>
    <property type="match status" value="1"/>
</dbReference>
<dbReference type="PANTHER" id="PTHR48466:SF2">
    <property type="entry name" value="OS10G0509000 PROTEIN"/>
    <property type="match status" value="1"/>
</dbReference>
<protein>
    <submittedName>
        <fullName evidence="5">Endonuclease MutS2</fullName>
    </submittedName>
</protein>
<dbReference type="InterPro" id="IPR027417">
    <property type="entry name" value="P-loop_NTPase"/>
</dbReference>
<keyword evidence="2" id="KW-0067">ATP-binding</keyword>
<name>A0ABW3L6P4_9BACI</name>
<keyword evidence="5" id="KW-0540">Nuclease</keyword>
<gene>
    <name evidence="5" type="ORF">ACFQ2J_16190</name>
</gene>
<evidence type="ECO:0000259" key="4">
    <source>
        <dbReference type="PROSITE" id="PS00486"/>
    </source>
</evidence>
<keyword evidence="3" id="KW-0238">DNA-binding</keyword>
<dbReference type="Gene3D" id="3.40.50.300">
    <property type="entry name" value="P-loop containing nucleotide triphosphate hydrolases"/>
    <property type="match status" value="1"/>
</dbReference>
<dbReference type="GO" id="GO:0004519">
    <property type="term" value="F:endonuclease activity"/>
    <property type="evidence" value="ECO:0007669"/>
    <property type="project" value="UniProtKB-KW"/>
</dbReference>
<dbReference type="Proteomes" id="UP001596990">
    <property type="component" value="Unassembled WGS sequence"/>
</dbReference>
<dbReference type="EMBL" id="JBHTKL010000006">
    <property type="protein sequence ID" value="MFD1020728.1"/>
    <property type="molecule type" value="Genomic_DNA"/>
</dbReference>
<dbReference type="SMART" id="SM00533">
    <property type="entry name" value="MUTSd"/>
    <property type="match status" value="1"/>
</dbReference>
<evidence type="ECO:0000313" key="6">
    <source>
        <dbReference type="Proteomes" id="UP001596990"/>
    </source>
</evidence>
<comment type="caution">
    <text evidence="5">The sequence shown here is derived from an EMBL/GenBank/DDBJ whole genome shotgun (WGS) entry which is preliminary data.</text>
</comment>
<dbReference type="InterPro" id="IPR005747">
    <property type="entry name" value="MutS2"/>
</dbReference>
<dbReference type="InterPro" id="IPR007696">
    <property type="entry name" value="DNA_mismatch_repair_MutS_core"/>
</dbReference>
<keyword evidence="6" id="KW-1185">Reference proteome</keyword>
<dbReference type="InterPro" id="IPR036187">
    <property type="entry name" value="DNA_mismatch_repair_MutS_sf"/>
</dbReference>
<dbReference type="InterPro" id="IPR045076">
    <property type="entry name" value="MutS"/>
</dbReference>
<dbReference type="RefSeq" id="WP_386062932.1">
    <property type="nucleotide sequence ID" value="NZ_JBHTKL010000006.1"/>
</dbReference>
<dbReference type="PANTHER" id="PTHR48466">
    <property type="entry name" value="OS10G0509000 PROTEIN-RELATED"/>
    <property type="match status" value="1"/>
</dbReference>
<feature type="domain" description="DNA mismatch repair proteins mutS family" evidence="4">
    <location>
        <begin position="405"/>
        <end position="421"/>
    </location>
</feature>
<keyword evidence="5" id="KW-0255">Endonuclease</keyword>
<dbReference type="Pfam" id="PF00488">
    <property type="entry name" value="MutS_V"/>
    <property type="match status" value="1"/>
</dbReference>
<evidence type="ECO:0000256" key="1">
    <source>
        <dbReference type="ARBA" id="ARBA00022741"/>
    </source>
</evidence>
<evidence type="ECO:0000313" key="5">
    <source>
        <dbReference type="EMBL" id="MFD1020728.1"/>
    </source>
</evidence>
<reference evidence="6" key="1">
    <citation type="journal article" date="2019" name="Int. J. Syst. Evol. Microbiol.">
        <title>The Global Catalogue of Microorganisms (GCM) 10K type strain sequencing project: providing services to taxonomists for standard genome sequencing and annotation.</title>
        <authorList>
            <consortium name="The Broad Institute Genomics Platform"/>
            <consortium name="The Broad Institute Genome Sequencing Center for Infectious Disease"/>
            <person name="Wu L."/>
            <person name="Ma J."/>
        </authorList>
    </citation>
    <scope>NUCLEOTIDE SEQUENCE [LARGE SCALE GENOMIC DNA]</scope>
    <source>
        <strain evidence="6">CCUG 56607</strain>
    </source>
</reference>
<dbReference type="PROSITE" id="PS00486">
    <property type="entry name" value="DNA_MISMATCH_REPAIR_2"/>
    <property type="match status" value="1"/>
</dbReference>
<evidence type="ECO:0000256" key="3">
    <source>
        <dbReference type="ARBA" id="ARBA00023125"/>
    </source>
</evidence>
<dbReference type="PIRSF" id="PIRSF005814">
    <property type="entry name" value="MutS_YshD"/>
    <property type="match status" value="1"/>
</dbReference>
<accession>A0ABW3L6P4</accession>
<proteinExistence type="predicted"/>
<dbReference type="SUPFAM" id="SSF48334">
    <property type="entry name" value="DNA repair protein MutS, domain III"/>
    <property type="match status" value="1"/>
</dbReference>
<keyword evidence="1" id="KW-0547">Nucleotide-binding</keyword>
<sequence>MNTHTFETLEFDTILKEASHYAFTEKGKETVKATRPSLNKRQIERWLEEVTEAVEVLRISSSVPIHSLDDVLHILEYAGKGMYIRSDQFTKLLSFLDHCTKLKRFMEDKTYAAPTISSYAYSIEDLSELEAEIQRCLRHGQVDDYATKELQRVRKQLQIQQTRLKDKIQHMAKSAKYKTIMQEQTVAEKNGRFVLPIKREHRNKINGAIIDQSASGATLFIEPSEIGEMQEEIQMLRMAEEHEVEQILYYLTGYVMEQEHALKIAVDTMHQYDVIFAKAKYSLALDATAPQLNESYLIDLKSARHPLLGKDAVPLTIQFGEGDHALIITGPNTGGKTVTLKTIGLLTLMAQSGLHVPADEGTSLHMFQQIFVDIGDGQSISENLSTFSSRLVNIIDILRETNDHTMVLLDELGSGTDPGEGMGLATAILEQLFEKGATIFATTHYSEMKEFAEEKQGFMNGSMEFDIETLKPTYRLLLGQTGKSQAFEIAMKLGMHPTILRRAHQITYKEDREFDVEEQLLKQASMEKQISVNRYARRKPKQQEKGDQKYQQGDNVTIMATGETAIVYKGPDEKGDYIVQVKGEKQKINHKRIKLHIPASELYPDDYDFDIIFKSTEYRKTKKQMERKYVEGQVLHDEE</sequence>
<organism evidence="5 6">
    <name type="scientific">Thalassobacillus hwangdonensis</name>
    <dbReference type="NCBI Taxonomy" id="546108"/>
    <lineage>
        <taxon>Bacteria</taxon>
        <taxon>Bacillati</taxon>
        <taxon>Bacillota</taxon>
        <taxon>Bacilli</taxon>
        <taxon>Bacillales</taxon>
        <taxon>Bacillaceae</taxon>
        <taxon>Thalassobacillus</taxon>
    </lineage>
</organism>
<dbReference type="SMART" id="SM00534">
    <property type="entry name" value="MUTSac"/>
    <property type="match status" value="1"/>
</dbReference>
<dbReference type="InterPro" id="IPR000432">
    <property type="entry name" value="DNA_mismatch_repair_MutS_C"/>
</dbReference>
<evidence type="ECO:0000256" key="2">
    <source>
        <dbReference type="ARBA" id="ARBA00022840"/>
    </source>
</evidence>